<keyword evidence="3" id="KW-1185">Reference proteome</keyword>
<dbReference type="Proteomes" id="UP000078343">
    <property type="component" value="Unassembled WGS sequence"/>
</dbReference>
<comment type="caution">
    <text evidence="2">The sequence shown here is derived from an EMBL/GenBank/DDBJ whole genome shotgun (WGS) entry which is preliminary data.</text>
</comment>
<feature type="region of interest" description="Disordered" evidence="1">
    <location>
        <begin position="132"/>
        <end position="165"/>
    </location>
</feature>
<feature type="region of interest" description="Disordered" evidence="1">
    <location>
        <begin position="77"/>
        <end position="116"/>
    </location>
</feature>
<reference evidence="2 3" key="1">
    <citation type="submission" date="2016-04" db="EMBL/GenBank/DDBJ databases">
        <title>Draft genome of Fonsecaea erecta CBS 125763.</title>
        <authorList>
            <person name="Weiss V.A."/>
            <person name="Vicente V.A."/>
            <person name="Raittz R.T."/>
            <person name="Moreno L.F."/>
            <person name="De Souza E.M."/>
            <person name="Pedrosa F.O."/>
            <person name="Steffens M.B."/>
            <person name="Faoro H."/>
            <person name="Tadra-Sfeir M.Z."/>
            <person name="Najafzadeh M.J."/>
            <person name="Felipe M.S."/>
            <person name="Teixeira M."/>
            <person name="Sun J."/>
            <person name="Xi L."/>
            <person name="Gomes R."/>
            <person name="De Azevedo C.M."/>
            <person name="Salgado C.G."/>
            <person name="Da Silva M.B."/>
            <person name="Nascimento M.F."/>
            <person name="Queiroz-Telles F."/>
            <person name="Attili D.S."/>
            <person name="Gorbushina A."/>
        </authorList>
    </citation>
    <scope>NUCLEOTIDE SEQUENCE [LARGE SCALE GENOMIC DNA]</scope>
    <source>
        <strain evidence="2 3">CBS 125763</strain>
    </source>
</reference>
<dbReference type="EMBL" id="LVYI01000007">
    <property type="protein sequence ID" value="OAP57781.1"/>
    <property type="molecule type" value="Genomic_DNA"/>
</dbReference>
<proteinExistence type="predicted"/>
<dbReference type="RefSeq" id="XP_018691148.1">
    <property type="nucleotide sequence ID" value="XM_018840027.1"/>
</dbReference>
<gene>
    <name evidence="2" type="ORF">AYL99_08519</name>
</gene>
<organism evidence="2 3">
    <name type="scientific">Fonsecaea erecta</name>
    <dbReference type="NCBI Taxonomy" id="1367422"/>
    <lineage>
        <taxon>Eukaryota</taxon>
        <taxon>Fungi</taxon>
        <taxon>Dikarya</taxon>
        <taxon>Ascomycota</taxon>
        <taxon>Pezizomycotina</taxon>
        <taxon>Eurotiomycetes</taxon>
        <taxon>Chaetothyriomycetidae</taxon>
        <taxon>Chaetothyriales</taxon>
        <taxon>Herpotrichiellaceae</taxon>
        <taxon>Fonsecaea</taxon>
    </lineage>
</organism>
<evidence type="ECO:0000313" key="2">
    <source>
        <dbReference type="EMBL" id="OAP57781.1"/>
    </source>
</evidence>
<protein>
    <submittedName>
        <fullName evidence="2">Uncharacterized protein</fullName>
    </submittedName>
</protein>
<dbReference type="OrthoDB" id="10319596at2759"/>
<feature type="compositionally biased region" description="Acidic residues" evidence="1">
    <location>
        <begin position="143"/>
        <end position="154"/>
    </location>
</feature>
<sequence>MAESAEDCFCKGSAPLKKTCLLMLKLLRSMNMDFKNETFREIAKDMNTDVESLLQVSPLGHCVICLSKKLARQLGCPHATDEQGQLRRDRKKRKRERTEDMSTAGRQTKKARIISTDEAVQVADSATGVNNTAAPAALLNIKEEDEDDDNDGSDGSDGSAAARRYGSALLDELEASLGWETTSMDEDDLP</sequence>
<evidence type="ECO:0000256" key="1">
    <source>
        <dbReference type="SAM" id="MobiDB-lite"/>
    </source>
</evidence>
<evidence type="ECO:0000313" key="3">
    <source>
        <dbReference type="Proteomes" id="UP000078343"/>
    </source>
</evidence>
<dbReference type="GeneID" id="30012687"/>
<name>A0A178ZE90_9EURO</name>
<dbReference type="AlphaFoldDB" id="A0A178ZE90"/>
<accession>A0A178ZE90</accession>